<dbReference type="InterPro" id="IPR050994">
    <property type="entry name" value="At_inactive_RLKs"/>
</dbReference>
<evidence type="ECO:0000313" key="4">
    <source>
        <dbReference type="Proteomes" id="UP000193719"/>
    </source>
</evidence>
<dbReference type="Proteomes" id="UP000193719">
    <property type="component" value="Unassembled WGS sequence"/>
</dbReference>
<sequence>MSPFATTEWECENDSQVADNHITSIILNGKKLSGEIPWDLLSSLRNLQILYLNNNQLNGDISNISRLSNSLQRINLSNNKLSGSLPSNIPLNLQLINVDSNENIKGPLPESWASRKNFQCVVPSNVCKPKSLSNYATLCNTTPNTTPISECPAEQMVTNPNPDSINTNTIANANNGNNNNSITNNNNIDGNSNGNPINNNVQSSENVINNINKSESFKNPKKELKSYAVLYMFLTIIGILAIIVALVACFAKYKNVKHERAMKESLLRNRMMLKKYSSEEDTFFKDNNTTRSIDEQFNLSKYAESAYTGSNIGSHIGSDIGNQSKMSDFGNRSKISNINTNIYEHAILMQNVDGIPQSSTPNDEENFEFDNNENGNSRLSISKTIDLSLTTDEEASYSLTTNPYTSSTYSEFYDSSYCSTCDTTRSTEQSSFSSENESSISLSCNYSHNSNNSHYISNSTSTVKNINTVDDLSSNITTNSSIDGYDDNKNYLTKRSTVSNVSGRTLINRNSSNVGTSASSVLSSGTVTTATTKFIEDDNMKMVLEDIVEEKSTELSKTNITIDLDDNSLGKGLNISYIFKDNSFFNDNQNQEDILTLNW</sequence>
<reference evidence="3 4" key="1">
    <citation type="submission" date="2016-08" db="EMBL/GenBank/DDBJ databases">
        <title>Genomes of anaerobic fungi encode conserved fungal cellulosomes for biomass hydrolysis.</title>
        <authorList>
            <consortium name="DOE Joint Genome Institute"/>
            <person name="Haitjema C.H."/>
            <person name="Gilmore S.P."/>
            <person name="Henske J.K."/>
            <person name="Solomon K.V."/>
            <person name="De Groot R."/>
            <person name="Kuo A."/>
            <person name="Mondo S.J."/>
            <person name="Salamov A.A."/>
            <person name="Labutti K."/>
            <person name="Zhao Z."/>
            <person name="Chiniquy J."/>
            <person name="Barry K."/>
            <person name="Brewer H.M."/>
            <person name="Purvine S.O."/>
            <person name="Wright A.T."/>
            <person name="Boxma B."/>
            <person name="Van Alen T."/>
            <person name="Hackstein J.H."/>
            <person name="Baker S.E."/>
            <person name="Grigoriev I.V."/>
            <person name="O'Malley M.A."/>
        </authorList>
    </citation>
    <scope>NUCLEOTIDE SEQUENCE [LARGE SCALE GENOMIC DNA]</scope>
    <source>
        <strain evidence="4">finn</strain>
    </source>
</reference>
<feature type="compositionally biased region" description="Acidic residues" evidence="1">
    <location>
        <begin position="362"/>
        <end position="371"/>
    </location>
</feature>
<dbReference type="PROSITE" id="PS51450">
    <property type="entry name" value="LRR"/>
    <property type="match status" value="2"/>
</dbReference>
<dbReference type="PANTHER" id="PTHR48010:SF58">
    <property type="entry name" value="RECEPTOR PROTEIN KINASE-LIKE PROTEIN ZAR1"/>
    <property type="match status" value="1"/>
</dbReference>
<organism evidence="3 4">
    <name type="scientific">Piromyces finnis</name>
    <dbReference type="NCBI Taxonomy" id="1754191"/>
    <lineage>
        <taxon>Eukaryota</taxon>
        <taxon>Fungi</taxon>
        <taxon>Fungi incertae sedis</taxon>
        <taxon>Chytridiomycota</taxon>
        <taxon>Chytridiomycota incertae sedis</taxon>
        <taxon>Neocallimastigomycetes</taxon>
        <taxon>Neocallimastigales</taxon>
        <taxon>Neocallimastigaceae</taxon>
        <taxon>Piromyces</taxon>
    </lineage>
</organism>
<protein>
    <recommendedName>
        <fullName evidence="5">L domain-like protein</fullName>
    </recommendedName>
</protein>
<accession>A0A1Y1V8B8</accession>
<feature type="compositionally biased region" description="Low complexity" evidence="1">
    <location>
        <begin position="171"/>
        <end position="200"/>
    </location>
</feature>
<keyword evidence="2" id="KW-1133">Transmembrane helix</keyword>
<feature type="transmembrane region" description="Helical" evidence="2">
    <location>
        <begin position="228"/>
        <end position="253"/>
    </location>
</feature>
<keyword evidence="2" id="KW-0472">Membrane</keyword>
<evidence type="ECO:0000256" key="1">
    <source>
        <dbReference type="SAM" id="MobiDB-lite"/>
    </source>
</evidence>
<dbReference type="EMBL" id="MCFH01000025">
    <property type="protein sequence ID" value="ORX48943.1"/>
    <property type="molecule type" value="Genomic_DNA"/>
</dbReference>
<dbReference type="AlphaFoldDB" id="A0A1Y1V8B8"/>
<name>A0A1Y1V8B8_9FUNG</name>
<evidence type="ECO:0000313" key="3">
    <source>
        <dbReference type="EMBL" id="ORX48943.1"/>
    </source>
</evidence>
<evidence type="ECO:0008006" key="5">
    <source>
        <dbReference type="Google" id="ProtNLM"/>
    </source>
</evidence>
<reference evidence="3 4" key="2">
    <citation type="submission" date="2016-08" db="EMBL/GenBank/DDBJ databases">
        <title>Pervasive Adenine N6-methylation of Active Genes in Fungi.</title>
        <authorList>
            <consortium name="DOE Joint Genome Institute"/>
            <person name="Mondo S.J."/>
            <person name="Dannebaum R.O."/>
            <person name="Kuo R.C."/>
            <person name="Labutti K."/>
            <person name="Haridas S."/>
            <person name="Kuo A."/>
            <person name="Salamov A."/>
            <person name="Ahrendt S.R."/>
            <person name="Lipzen A."/>
            <person name="Sullivan W."/>
            <person name="Andreopoulos W.B."/>
            <person name="Clum A."/>
            <person name="Lindquist E."/>
            <person name="Daum C."/>
            <person name="Ramamoorthy G.K."/>
            <person name="Gryganskyi A."/>
            <person name="Culley D."/>
            <person name="Magnuson J.K."/>
            <person name="James T.Y."/>
            <person name="O'Malley M.A."/>
            <person name="Stajich J.E."/>
            <person name="Spatafora J.W."/>
            <person name="Visel A."/>
            <person name="Grigoriev I.V."/>
        </authorList>
    </citation>
    <scope>NUCLEOTIDE SEQUENCE [LARGE SCALE GENOMIC DNA]</scope>
    <source>
        <strain evidence="4">finn</strain>
    </source>
</reference>
<proteinExistence type="predicted"/>
<dbReference type="InterPro" id="IPR032675">
    <property type="entry name" value="LRR_dom_sf"/>
</dbReference>
<comment type="caution">
    <text evidence="3">The sequence shown here is derived from an EMBL/GenBank/DDBJ whole genome shotgun (WGS) entry which is preliminary data.</text>
</comment>
<dbReference type="InterPro" id="IPR001611">
    <property type="entry name" value="Leu-rich_rpt"/>
</dbReference>
<dbReference type="STRING" id="1754191.A0A1Y1V8B8"/>
<feature type="region of interest" description="Disordered" evidence="1">
    <location>
        <begin position="356"/>
        <end position="375"/>
    </location>
</feature>
<evidence type="ECO:0000256" key="2">
    <source>
        <dbReference type="SAM" id="Phobius"/>
    </source>
</evidence>
<dbReference type="OrthoDB" id="2159928at2759"/>
<dbReference type="Gene3D" id="3.80.10.10">
    <property type="entry name" value="Ribonuclease Inhibitor"/>
    <property type="match status" value="1"/>
</dbReference>
<feature type="region of interest" description="Disordered" evidence="1">
    <location>
        <begin position="171"/>
        <end position="202"/>
    </location>
</feature>
<dbReference type="SUPFAM" id="SSF52058">
    <property type="entry name" value="L domain-like"/>
    <property type="match status" value="1"/>
</dbReference>
<gene>
    <name evidence="3" type="ORF">BCR36DRAFT_584063</name>
</gene>
<keyword evidence="2" id="KW-0812">Transmembrane</keyword>
<keyword evidence="4" id="KW-1185">Reference proteome</keyword>
<dbReference type="PANTHER" id="PTHR48010">
    <property type="entry name" value="OS05G0588300 PROTEIN"/>
    <property type="match status" value="1"/>
</dbReference>